<proteinExistence type="predicted"/>
<name>Z9JP16_9MICO</name>
<dbReference type="Proteomes" id="UP000023067">
    <property type="component" value="Unassembled WGS sequence"/>
</dbReference>
<dbReference type="InterPro" id="IPR013429">
    <property type="entry name" value="Regulatory_FmdB_Zinc_ribbon"/>
</dbReference>
<dbReference type="EMBL" id="JDYK01000022">
    <property type="protein sequence ID" value="EWS79934.1"/>
    <property type="molecule type" value="Genomic_DNA"/>
</dbReference>
<dbReference type="STRING" id="396014.BF93_09000"/>
<keyword evidence="4" id="KW-1185">Reference proteome</keyword>
<feature type="region of interest" description="Disordered" evidence="1">
    <location>
        <begin position="58"/>
        <end position="95"/>
    </location>
</feature>
<evidence type="ECO:0000256" key="1">
    <source>
        <dbReference type="SAM" id="MobiDB-lite"/>
    </source>
</evidence>
<dbReference type="RefSeq" id="WP_038374160.1">
    <property type="nucleotide sequence ID" value="NZ_BAAAOW010000002.1"/>
</dbReference>
<evidence type="ECO:0000313" key="4">
    <source>
        <dbReference type="Proteomes" id="UP000023067"/>
    </source>
</evidence>
<dbReference type="NCBIfam" id="TIGR02605">
    <property type="entry name" value="CxxC_CxxC_SSSS"/>
    <property type="match status" value="1"/>
</dbReference>
<dbReference type="AlphaFoldDB" id="Z9JP16"/>
<evidence type="ECO:0000313" key="3">
    <source>
        <dbReference type="EMBL" id="EWS79934.1"/>
    </source>
</evidence>
<reference evidence="3 4" key="1">
    <citation type="submission" date="2014-02" db="EMBL/GenBank/DDBJ databases">
        <title>Genome sequence of Brachybacterium phenoliresistens strain W13A50.</title>
        <authorList>
            <person name="Wang X."/>
        </authorList>
    </citation>
    <scope>NUCLEOTIDE SEQUENCE [LARGE SCALE GENOMIC DNA]</scope>
    <source>
        <strain evidence="3 4">W13A50</strain>
    </source>
</reference>
<sequence>MPVYEFRCESDHLHERVLPIAAEERTAPCPDCGGTSRRLISAPGLSRLATAQARAISAAEDSAHAPAVVDRVPGAGDRRPARITRDPRHARLPRP</sequence>
<organism evidence="3 4">
    <name type="scientific">Brachybacterium phenoliresistens</name>
    <dbReference type="NCBI Taxonomy" id="396014"/>
    <lineage>
        <taxon>Bacteria</taxon>
        <taxon>Bacillati</taxon>
        <taxon>Actinomycetota</taxon>
        <taxon>Actinomycetes</taxon>
        <taxon>Micrococcales</taxon>
        <taxon>Dermabacteraceae</taxon>
        <taxon>Brachybacterium</taxon>
    </lineage>
</organism>
<dbReference type="Pfam" id="PF09723">
    <property type="entry name" value="Zn_ribbon_8"/>
    <property type="match status" value="1"/>
</dbReference>
<dbReference type="PATRIC" id="fig|396014.3.peg.3299"/>
<dbReference type="OrthoDB" id="9792898at2"/>
<evidence type="ECO:0000259" key="2">
    <source>
        <dbReference type="SMART" id="SM00834"/>
    </source>
</evidence>
<dbReference type="SMART" id="SM00834">
    <property type="entry name" value="CxxC_CXXC_SSSS"/>
    <property type="match status" value="1"/>
</dbReference>
<gene>
    <name evidence="3" type="ORF">BF93_09000</name>
</gene>
<feature type="domain" description="Putative regulatory protein FmdB zinc ribbon" evidence="2">
    <location>
        <begin position="1"/>
        <end position="41"/>
    </location>
</feature>
<accession>Z9JP16</accession>
<comment type="caution">
    <text evidence="3">The sequence shown here is derived from an EMBL/GenBank/DDBJ whole genome shotgun (WGS) entry which is preliminary data.</text>
</comment>
<dbReference type="HOGENOM" id="CLU_136025_2_1_11"/>
<feature type="compositionally biased region" description="Basic and acidic residues" evidence="1">
    <location>
        <begin position="76"/>
        <end position="89"/>
    </location>
</feature>
<dbReference type="eggNOG" id="COG2331">
    <property type="taxonomic scope" value="Bacteria"/>
</dbReference>
<protein>
    <submittedName>
        <fullName evidence="3">Regulatory protein</fullName>
    </submittedName>
</protein>